<keyword evidence="2" id="KW-1185">Reference proteome</keyword>
<comment type="caution">
    <text evidence="1">The sequence shown here is derived from an EMBL/GenBank/DDBJ whole genome shotgun (WGS) entry which is preliminary data.</text>
</comment>
<name>A0A397UQI3_9GLOM</name>
<dbReference type="Proteomes" id="UP000266673">
    <property type="component" value="Unassembled WGS sequence"/>
</dbReference>
<protein>
    <submittedName>
        <fullName evidence="1">Uncharacterized protein</fullName>
    </submittedName>
</protein>
<dbReference type="EMBL" id="QKWP01001062">
    <property type="protein sequence ID" value="RIB12072.1"/>
    <property type="molecule type" value="Genomic_DNA"/>
</dbReference>
<evidence type="ECO:0000313" key="2">
    <source>
        <dbReference type="Proteomes" id="UP000266673"/>
    </source>
</evidence>
<accession>A0A397UQI3</accession>
<evidence type="ECO:0000313" key="1">
    <source>
        <dbReference type="EMBL" id="RIB12072.1"/>
    </source>
</evidence>
<sequence length="57" mass="6526">MTSDTFKNKKAKIITNCEVSENNDNRLEPKRDMLTSLAILRSKKEQVLADALCKIEE</sequence>
<dbReference type="AlphaFoldDB" id="A0A397UQI3"/>
<proteinExistence type="predicted"/>
<organism evidence="1 2">
    <name type="scientific">Gigaspora rosea</name>
    <dbReference type="NCBI Taxonomy" id="44941"/>
    <lineage>
        <taxon>Eukaryota</taxon>
        <taxon>Fungi</taxon>
        <taxon>Fungi incertae sedis</taxon>
        <taxon>Mucoromycota</taxon>
        <taxon>Glomeromycotina</taxon>
        <taxon>Glomeromycetes</taxon>
        <taxon>Diversisporales</taxon>
        <taxon>Gigasporaceae</taxon>
        <taxon>Gigaspora</taxon>
    </lineage>
</organism>
<reference evidence="1 2" key="1">
    <citation type="submission" date="2018-06" db="EMBL/GenBank/DDBJ databases">
        <title>Comparative genomics reveals the genomic features of Rhizophagus irregularis, R. cerebriforme, R. diaphanum and Gigaspora rosea, and their symbiotic lifestyle signature.</title>
        <authorList>
            <person name="Morin E."/>
            <person name="San Clemente H."/>
            <person name="Chen E.C.H."/>
            <person name="De La Providencia I."/>
            <person name="Hainaut M."/>
            <person name="Kuo A."/>
            <person name="Kohler A."/>
            <person name="Murat C."/>
            <person name="Tang N."/>
            <person name="Roy S."/>
            <person name="Loubradou J."/>
            <person name="Henrissat B."/>
            <person name="Grigoriev I.V."/>
            <person name="Corradi N."/>
            <person name="Roux C."/>
            <person name="Martin F.M."/>
        </authorList>
    </citation>
    <scope>NUCLEOTIDE SEQUENCE [LARGE SCALE GENOMIC DNA]</scope>
    <source>
        <strain evidence="1 2">DAOM 194757</strain>
    </source>
</reference>
<gene>
    <name evidence="1" type="ORF">C2G38_2201648</name>
</gene>